<dbReference type="SUPFAM" id="SSF51011">
    <property type="entry name" value="Glycosyl hydrolase domain"/>
    <property type="match status" value="1"/>
</dbReference>
<evidence type="ECO:0000256" key="2">
    <source>
        <dbReference type="ARBA" id="ARBA00023180"/>
    </source>
</evidence>
<keyword evidence="4" id="KW-0326">Glycosidase</keyword>
<dbReference type="InterPro" id="IPR017853">
    <property type="entry name" value="GH"/>
</dbReference>
<comment type="similarity">
    <text evidence="1 4">Belongs to the glycosyl hydrolase 31 family.</text>
</comment>
<dbReference type="GeneID" id="94833568"/>
<evidence type="ECO:0000313" key="10">
    <source>
        <dbReference type="Proteomes" id="UP000179807"/>
    </source>
</evidence>
<keyword evidence="5" id="KW-0812">Transmembrane</keyword>
<dbReference type="PANTHER" id="PTHR22762">
    <property type="entry name" value="ALPHA-GLUCOSIDASE"/>
    <property type="match status" value="1"/>
</dbReference>
<dbReference type="InterPro" id="IPR025887">
    <property type="entry name" value="Glyco_hydro_31_N_dom"/>
</dbReference>
<evidence type="ECO:0000313" key="9">
    <source>
        <dbReference type="EMBL" id="OHT13501.1"/>
    </source>
</evidence>
<keyword evidence="10" id="KW-1185">Reference proteome</keyword>
<name>A0A1J4KVF9_9EUKA</name>
<dbReference type="Pfam" id="PF13802">
    <property type="entry name" value="Gal_mutarotas_2"/>
    <property type="match status" value="1"/>
</dbReference>
<dbReference type="PANTHER" id="PTHR22762:SF133">
    <property type="entry name" value="P-TYPE DOMAIN-CONTAINING PROTEIN"/>
    <property type="match status" value="1"/>
</dbReference>
<dbReference type="GO" id="GO:0005975">
    <property type="term" value="P:carbohydrate metabolic process"/>
    <property type="evidence" value="ECO:0007669"/>
    <property type="project" value="InterPro"/>
</dbReference>
<dbReference type="RefSeq" id="XP_068366637.1">
    <property type="nucleotide sequence ID" value="XM_068498864.1"/>
</dbReference>
<organism evidence="9 10">
    <name type="scientific">Tritrichomonas foetus</name>
    <dbReference type="NCBI Taxonomy" id="1144522"/>
    <lineage>
        <taxon>Eukaryota</taxon>
        <taxon>Metamonada</taxon>
        <taxon>Parabasalia</taxon>
        <taxon>Tritrichomonadida</taxon>
        <taxon>Tritrichomonadidae</taxon>
        <taxon>Tritrichomonas</taxon>
    </lineage>
</organism>
<sequence>MFLNYLIMKFIKYDIHEYDKLSFFLYSANSSVVMRFLDNCQMTTMMSNFNHITFLLLTSYFIQMFFLFAILGICSRSCKDMRFCRENINRTSKWAINESTVSFSENVFSANILENDQDANLSLQIHWILNNGIRVNIKPRNKENFTRFNIVESELFINNSIINHHYDFTFEKEDKYYTLKTKENTVKIVLNPLTIKIVDKKQSSIVINGNQQLLFEHNGTKLDSEDAGGYIDYFKNGATGVGLDFEFPGGQKTRLTGFDERKGTMNIEDSPNLFRVGNVGTLSNYGHSTLVYAHSPSEMIAMFWMNPTDTFVKVETVNQTSEINNHRKMDIISEGGYIDFVVFTGEFKEIIESYTELTGKIELPPMFTLVYHQCKWGYKNETIVNNVIHGLNEINFPFDAIWLDIDHLKGNAPFTVNEELFPHFNDIINDLNKDNRYLVRINGPHLPKDCNHNQYQEASNLNYFMYNNDGKTPFVGYCRAGNSSWPDYYNNNVREWWSKQYNYSVEKVGTASNVFFWNDVNEPSVHDYDADGKLPKDSLHFDGIEDRELFNTYGLFMTEATHRGIIEREIGKRPFLLTRSWFSGSQKYSWTWSGDNDAKFSDFANSISLTINSGLGGMPLTGSDVGGFFGNPSTELLTRWFQLGSMLYPFFREHASYDSKSREPFLYSQEEQEIMLTATKLRYQMIPLWYTSIYRTSKTGIPPVQPLFTIFPDYDDRFHDNSQLAIIGESLLVAPVLEEGSTSKEILKPPGLWYSLYDGQKLDGNKILVDINSLPLYIRGGKIISTYNSSSKNVYETSKMPLNLLIAVNENGYAEGELYLDDGETYGYTKNKYLHQFISYDNGVLSFKSLNENGDIPDKIITNNYICQITIYGEEENKKIIDYNYHFVNHNDRRRKFIMLIIIVSIVALLLIISIIAAIVLVKKDQKQSKNNYDPIIQ</sequence>
<reference evidence="9" key="1">
    <citation type="submission" date="2016-10" db="EMBL/GenBank/DDBJ databases">
        <authorList>
            <person name="Benchimol M."/>
            <person name="Almeida L.G."/>
            <person name="Vasconcelos A.T."/>
            <person name="Perreira-Neves A."/>
            <person name="Rosa I.A."/>
            <person name="Tasca T."/>
            <person name="Bogo M.R."/>
            <person name="de Souza W."/>
        </authorList>
    </citation>
    <scope>NUCLEOTIDE SEQUENCE [LARGE SCALE GENOMIC DNA]</scope>
    <source>
        <strain evidence="9">K</strain>
    </source>
</reference>
<dbReference type="Gene3D" id="2.60.40.1180">
    <property type="entry name" value="Golgi alpha-mannosidase II"/>
    <property type="match status" value="2"/>
</dbReference>
<accession>A0A1J4KVF9</accession>
<dbReference type="InterPro" id="IPR000322">
    <property type="entry name" value="Glyco_hydro_31_TIM"/>
</dbReference>
<comment type="caution">
    <text evidence="9">The sequence shown here is derived from an EMBL/GenBank/DDBJ whole genome shotgun (WGS) entry which is preliminary data.</text>
</comment>
<dbReference type="VEuPathDB" id="TrichDB:TRFO_16246"/>
<feature type="transmembrane region" description="Helical" evidence="5">
    <location>
        <begin position="897"/>
        <end position="922"/>
    </location>
</feature>
<dbReference type="Gene3D" id="2.60.40.1760">
    <property type="entry name" value="glycosyl hydrolase (family 31)"/>
    <property type="match status" value="1"/>
</dbReference>
<feature type="domain" description="Glycoside hydrolase family 31 TIM barrel" evidence="6">
    <location>
        <begin position="362"/>
        <end position="691"/>
    </location>
</feature>
<dbReference type="InterPro" id="IPR013780">
    <property type="entry name" value="Glyco_hydro_b"/>
</dbReference>
<evidence type="ECO:0000259" key="7">
    <source>
        <dbReference type="Pfam" id="PF13802"/>
    </source>
</evidence>
<dbReference type="InterPro" id="IPR048395">
    <property type="entry name" value="Glyco_hydro_31_C"/>
</dbReference>
<dbReference type="Pfam" id="PF01055">
    <property type="entry name" value="Glyco_hydro_31_2nd"/>
    <property type="match status" value="1"/>
</dbReference>
<evidence type="ECO:0000256" key="5">
    <source>
        <dbReference type="SAM" id="Phobius"/>
    </source>
</evidence>
<proteinExistence type="inferred from homology"/>
<dbReference type="OrthoDB" id="3237269at2759"/>
<dbReference type="InterPro" id="IPR011013">
    <property type="entry name" value="Gal_mutarotase_sf_dom"/>
</dbReference>
<evidence type="ECO:0000256" key="1">
    <source>
        <dbReference type="ARBA" id="ARBA00007806"/>
    </source>
</evidence>
<dbReference type="GO" id="GO:0004553">
    <property type="term" value="F:hydrolase activity, hydrolyzing O-glycosyl compounds"/>
    <property type="evidence" value="ECO:0007669"/>
    <property type="project" value="InterPro"/>
</dbReference>
<keyword evidence="5" id="KW-0472">Membrane</keyword>
<protein>
    <recommendedName>
        <fullName evidence="3">Maltase</fullName>
    </recommendedName>
</protein>
<gene>
    <name evidence="9" type="primary">modA</name>
    <name evidence="9" type="ORF">TRFO_16246</name>
</gene>
<dbReference type="SUPFAM" id="SSF51445">
    <property type="entry name" value="(Trans)glycosidases"/>
    <property type="match status" value="1"/>
</dbReference>
<feature type="domain" description="Glycoside hydrolase family 31 N-terminal" evidence="7">
    <location>
        <begin position="124"/>
        <end position="312"/>
    </location>
</feature>
<dbReference type="Gene3D" id="3.20.20.80">
    <property type="entry name" value="Glycosidases"/>
    <property type="match status" value="1"/>
</dbReference>
<feature type="transmembrane region" description="Helical" evidence="5">
    <location>
        <begin position="49"/>
        <end position="73"/>
    </location>
</feature>
<dbReference type="SUPFAM" id="SSF74650">
    <property type="entry name" value="Galactose mutarotase-like"/>
    <property type="match status" value="1"/>
</dbReference>
<dbReference type="CDD" id="cd14752">
    <property type="entry name" value="GH31_N"/>
    <property type="match status" value="1"/>
</dbReference>
<keyword evidence="2" id="KW-0325">Glycoprotein</keyword>
<feature type="domain" description="Glycosyl hydrolase family 31 C-terminal" evidence="8">
    <location>
        <begin position="700"/>
        <end position="784"/>
    </location>
</feature>
<dbReference type="GO" id="GO:0030246">
    <property type="term" value="F:carbohydrate binding"/>
    <property type="evidence" value="ECO:0007669"/>
    <property type="project" value="InterPro"/>
</dbReference>
<dbReference type="CDD" id="cd06603">
    <property type="entry name" value="GH31_GANC_GANAB_alpha"/>
    <property type="match status" value="1"/>
</dbReference>
<keyword evidence="5" id="KW-1133">Transmembrane helix</keyword>
<evidence type="ECO:0000256" key="4">
    <source>
        <dbReference type="RuleBase" id="RU361185"/>
    </source>
</evidence>
<dbReference type="Proteomes" id="UP000179807">
    <property type="component" value="Unassembled WGS sequence"/>
</dbReference>
<evidence type="ECO:0000259" key="6">
    <source>
        <dbReference type="Pfam" id="PF01055"/>
    </source>
</evidence>
<keyword evidence="4" id="KW-0378">Hydrolase</keyword>
<dbReference type="EMBL" id="MLAK01000510">
    <property type="protein sequence ID" value="OHT13501.1"/>
    <property type="molecule type" value="Genomic_DNA"/>
</dbReference>
<dbReference type="AlphaFoldDB" id="A0A1J4KVF9"/>
<evidence type="ECO:0000256" key="3">
    <source>
        <dbReference type="ARBA" id="ARBA00041343"/>
    </source>
</evidence>
<dbReference type="Pfam" id="PF21365">
    <property type="entry name" value="Glyco_hydro_31_3rd"/>
    <property type="match status" value="1"/>
</dbReference>
<evidence type="ECO:0000259" key="8">
    <source>
        <dbReference type="Pfam" id="PF21365"/>
    </source>
</evidence>